<keyword evidence="3" id="KW-1185">Reference proteome</keyword>
<evidence type="ECO:0000313" key="2">
    <source>
        <dbReference type="EMBL" id="GJS92175.1"/>
    </source>
</evidence>
<dbReference type="EMBL" id="BQNB010011562">
    <property type="protein sequence ID" value="GJS92175.1"/>
    <property type="molecule type" value="Genomic_DNA"/>
</dbReference>
<reference evidence="2" key="2">
    <citation type="submission" date="2022-01" db="EMBL/GenBank/DDBJ databases">
        <authorList>
            <person name="Yamashiro T."/>
            <person name="Shiraishi A."/>
            <person name="Satake H."/>
            <person name="Nakayama K."/>
        </authorList>
    </citation>
    <scope>NUCLEOTIDE SEQUENCE</scope>
</reference>
<evidence type="ECO:0000256" key="1">
    <source>
        <dbReference type="SAM" id="MobiDB-lite"/>
    </source>
</evidence>
<organism evidence="2 3">
    <name type="scientific">Tanacetum coccineum</name>
    <dbReference type="NCBI Taxonomy" id="301880"/>
    <lineage>
        <taxon>Eukaryota</taxon>
        <taxon>Viridiplantae</taxon>
        <taxon>Streptophyta</taxon>
        <taxon>Embryophyta</taxon>
        <taxon>Tracheophyta</taxon>
        <taxon>Spermatophyta</taxon>
        <taxon>Magnoliopsida</taxon>
        <taxon>eudicotyledons</taxon>
        <taxon>Gunneridae</taxon>
        <taxon>Pentapetalae</taxon>
        <taxon>asterids</taxon>
        <taxon>campanulids</taxon>
        <taxon>Asterales</taxon>
        <taxon>Asteraceae</taxon>
        <taxon>Asteroideae</taxon>
        <taxon>Anthemideae</taxon>
        <taxon>Anthemidinae</taxon>
        <taxon>Tanacetum</taxon>
    </lineage>
</organism>
<proteinExistence type="predicted"/>
<feature type="region of interest" description="Disordered" evidence="1">
    <location>
        <begin position="26"/>
        <end position="89"/>
    </location>
</feature>
<protein>
    <submittedName>
        <fullName evidence="2">Uncharacterized protein</fullName>
    </submittedName>
</protein>
<reference evidence="2" key="1">
    <citation type="journal article" date="2022" name="Int. J. Mol. Sci.">
        <title>Draft Genome of Tanacetum Coccineum: Genomic Comparison of Closely Related Tanacetum-Family Plants.</title>
        <authorList>
            <person name="Yamashiro T."/>
            <person name="Shiraishi A."/>
            <person name="Nakayama K."/>
            <person name="Satake H."/>
        </authorList>
    </citation>
    <scope>NUCLEOTIDE SEQUENCE</scope>
</reference>
<dbReference type="Proteomes" id="UP001151760">
    <property type="component" value="Unassembled WGS sequence"/>
</dbReference>
<name>A0ABQ4ZPJ1_9ASTR</name>
<sequence>MVFRLCYNKGFPWLWQRLSSCLAARPLKSPRPSLNRGGREARTRPLPRRQGPPQDHSSPLDQTRENIIPGDVRRVGDETTAGNGCSQLE</sequence>
<comment type="caution">
    <text evidence="2">The sequence shown here is derived from an EMBL/GenBank/DDBJ whole genome shotgun (WGS) entry which is preliminary data.</text>
</comment>
<evidence type="ECO:0000313" key="3">
    <source>
        <dbReference type="Proteomes" id="UP001151760"/>
    </source>
</evidence>
<gene>
    <name evidence="2" type="ORF">Tco_0774811</name>
</gene>
<feature type="compositionally biased region" description="Polar residues" evidence="1">
    <location>
        <begin position="80"/>
        <end position="89"/>
    </location>
</feature>
<accession>A0ABQ4ZPJ1</accession>